<keyword evidence="1" id="KW-0472">Membrane</keyword>
<reference evidence="2 3" key="1">
    <citation type="submission" date="2017-07" db="EMBL/GenBank/DDBJ databases">
        <title>Isolation and whole genome analysis of endospore-forming bacteria from heroin.</title>
        <authorList>
            <person name="Kalinowski J."/>
            <person name="Ahrens B."/>
            <person name="Al-Dilaimi A."/>
            <person name="Winkler A."/>
            <person name="Wibberg D."/>
            <person name="Schleenbecker U."/>
            <person name="Ruckert C."/>
            <person name="Wolfel R."/>
            <person name="Grass G."/>
        </authorList>
    </citation>
    <scope>NUCLEOTIDE SEQUENCE [LARGE SCALE GENOMIC DNA]</scope>
    <source>
        <strain evidence="2 3">7539</strain>
    </source>
</reference>
<evidence type="ECO:0000256" key="1">
    <source>
        <dbReference type="SAM" id="Phobius"/>
    </source>
</evidence>
<name>A0A268NUE0_SHOCL</name>
<dbReference type="EMBL" id="NPCC01000056">
    <property type="protein sequence ID" value="PAE86680.1"/>
    <property type="molecule type" value="Genomic_DNA"/>
</dbReference>
<dbReference type="AlphaFoldDB" id="A0A268NUE0"/>
<dbReference type="Pfam" id="PF12730">
    <property type="entry name" value="ABC2_membrane_4"/>
    <property type="match status" value="1"/>
</dbReference>
<evidence type="ECO:0008006" key="4">
    <source>
        <dbReference type="Google" id="ProtNLM"/>
    </source>
</evidence>
<feature type="transmembrane region" description="Helical" evidence="1">
    <location>
        <begin position="180"/>
        <end position="197"/>
    </location>
</feature>
<evidence type="ECO:0000313" key="2">
    <source>
        <dbReference type="EMBL" id="PAE86680.1"/>
    </source>
</evidence>
<feature type="transmembrane region" description="Helical" evidence="1">
    <location>
        <begin position="153"/>
        <end position="173"/>
    </location>
</feature>
<feature type="transmembrane region" description="Helical" evidence="1">
    <location>
        <begin position="20"/>
        <end position="39"/>
    </location>
</feature>
<keyword evidence="1" id="KW-0812">Transmembrane</keyword>
<keyword evidence="1" id="KW-1133">Transmembrane helix</keyword>
<organism evidence="2 3">
    <name type="scientific">Shouchella clausii</name>
    <name type="common">Alkalihalobacillus clausii</name>
    <dbReference type="NCBI Taxonomy" id="79880"/>
    <lineage>
        <taxon>Bacteria</taxon>
        <taxon>Bacillati</taxon>
        <taxon>Bacillota</taxon>
        <taxon>Bacilli</taxon>
        <taxon>Bacillales</taxon>
        <taxon>Bacillaceae</taxon>
        <taxon>Shouchella</taxon>
    </lineage>
</organism>
<accession>A0A268NUE0</accession>
<gene>
    <name evidence="2" type="ORF">CHH72_22285</name>
</gene>
<comment type="caution">
    <text evidence="2">The sequence shown here is derived from an EMBL/GenBank/DDBJ whole genome shotgun (WGS) entry which is preliminary data.</text>
</comment>
<evidence type="ECO:0000313" key="3">
    <source>
        <dbReference type="Proteomes" id="UP000216207"/>
    </source>
</evidence>
<feature type="transmembrane region" description="Helical" evidence="1">
    <location>
        <begin position="108"/>
        <end position="133"/>
    </location>
</feature>
<sequence length="234" mass="25625">MKAMYHLLKLELKKASLGWYWKGAIVANFLIVVTVYALMFMGKFEVEDIPFYTLEEGFFISGLFVRAVFIVFAAVLLAKLVIEEYKNKTINILFALPVQRKKLLSAKLALVFLLTFVTILCSDLFVSAALWFGNSVLQVVDQTVTFAMLVEKAGSTGMYALAAAGTSLIPLYFGMRQKSVPATIVSSIIIVALISSYNPGFSLATIIYIPFTLAVVGLGIAAIAVHSVEKTDVL</sequence>
<protein>
    <recommendedName>
        <fullName evidence="4">ABC transporter permease</fullName>
    </recommendedName>
</protein>
<proteinExistence type="predicted"/>
<dbReference type="Proteomes" id="UP000216207">
    <property type="component" value="Unassembled WGS sequence"/>
</dbReference>
<feature type="transmembrane region" description="Helical" evidence="1">
    <location>
        <begin position="59"/>
        <end position="82"/>
    </location>
</feature>
<feature type="transmembrane region" description="Helical" evidence="1">
    <location>
        <begin position="203"/>
        <end position="225"/>
    </location>
</feature>